<reference evidence="6" key="1">
    <citation type="submission" date="2022-05" db="EMBL/GenBank/DDBJ databases">
        <title>Jatrophihabitans sp. SB3-54 whole genome sequence.</title>
        <authorList>
            <person name="Suh M.K."/>
            <person name="Eom M.K."/>
            <person name="Kim J.S."/>
            <person name="Kim H.S."/>
            <person name="Do H.E."/>
            <person name="Shin Y.K."/>
            <person name="Lee J.-S."/>
        </authorList>
    </citation>
    <scope>NUCLEOTIDE SEQUENCE</scope>
    <source>
        <strain evidence="6">SB3-54</strain>
    </source>
</reference>
<dbReference type="InterPro" id="IPR036390">
    <property type="entry name" value="WH_DNA-bd_sf"/>
</dbReference>
<dbReference type="SUPFAM" id="SSF46785">
    <property type="entry name" value="Winged helix' DNA-binding domain"/>
    <property type="match status" value="1"/>
</dbReference>
<accession>A0ABY7JZK3</accession>
<evidence type="ECO:0000256" key="1">
    <source>
        <dbReference type="ARBA" id="ARBA00023015"/>
    </source>
</evidence>
<dbReference type="PROSITE" id="PS51077">
    <property type="entry name" value="HTH_ICLR"/>
    <property type="match status" value="1"/>
</dbReference>
<dbReference type="RefSeq" id="WP_269444393.1">
    <property type="nucleotide sequence ID" value="NZ_CP097463.1"/>
</dbReference>
<keyword evidence="3" id="KW-0804">Transcription</keyword>
<evidence type="ECO:0000313" key="7">
    <source>
        <dbReference type="Proteomes" id="UP001164693"/>
    </source>
</evidence>
<keyword evidence="7" id="KW-1185">Reference proteome</keyword>
<evidence type="ECO:0000259" key="5">
    <source>
        <dbReference type="PROSITE" id="PS51078"/>
    </source>
</evidence>
<evidence type="ECO:0000259" key="4">
    <source>
        <dbReference type="PROSITE" id="PS51077"/>
    </source>
</evidence>
<organism evidence="6 7">
    <name type="scientific">Jatrophihabitans cynanchi</name>
    <dbReference type="NCBI Taxonomy" id="2944128"/>
    <lineage>
        <taxon>Bacteria</taxon>
        <taxon>Bacillati</taxon>
        <taxon>Actinomycetota</taxon>
        <taxon>Actinomycetes</taxon>
        <taxon>Jatrophihabitantales</taxon>
        <taxon>Jatrophihabitantaceae</taxon>
        <taxon>Jatrophihabitans</taxon>
    </lineage>
</organism>
<keyword evidence="1" id="KW-0805">Transcription regulation</keyword>
<name>A0ABY7JZK3_9ACTN</name>
<evidence type="ECO:0000256" key="2">
    <source>
        <dbReference type="ARBA" id="ARBA00023125"/>
    </source>
</evidence>
<dbReference type="InterPro" id="IPR036388">
    <property type="entry name" value="WH-like_DNA-bd_sf"/>
</dbReference>
<dbReference type="InterPro" id="IPR014757">
    <property type="entry name" value="Tscrpt_reg_IclR_C"/>
</dbReference>
<proteinExistence type="predicted"/>
<evidence type="ECO:0000313" key="6">
    <source>
        <dbReference type="EMBL" id="WAX57844.1"/>
    </source>
</evidence>
<feature type="domain" description="HTH iclR-type" evidence="4">
    <location>
        <begin position="13"/>
        <end position="72"/>
    </location>
</feature>
<dbReference type="PANTHER" id="PTHR30136">
    <property type="entry name" value="HELIX-TURN-HELIX TRANSCRIPTIONAL REGULATOR, ICLR FAMILY"/>
    <property type="match status" value="1"/>
</dbReference>
<feature type="domain" description="IclR-ED" evidence="5">
    <location>
        <begin position="73"/>
        <end position="240"/>
    </location>
</feature>
<dbReference type="InterPro" id="IPR050707">
    <property type="entry name" value="HTH_MetabolicPath_Reg"/>
</dbReference>
<evidence type="ECO:0000256" key="3">
    <source>
        <dbReference type="ARBA" id="ARBA00023163"/>
    </source>
</evidence>
<dbReference type="PROSITE" id="PS51078">
    <property type="entry name" value="ICLR_ED"/>
    <property type="match status" value="1"/>
</dbReference>
<dbReference type="EMBL" id="CP097463">
    <property type="protein sequence ID" value="WAX57844.1"/>
    <property type="molecule type" value="Genomic_DNA"/>
</dbReference>
<dbReference type="Pfam" id="PF01614">
    <property type="entry name" value="IclR_C"/>
    <property type="match status" value="1"/>
</dbReference>
<dbReference type="Proteomes" id="UP001164693">
    <property type="component" value="Chromosome"/>
</dbReference>
<dbReference type="SMART" id="SM00346">
    <property type="entry name" value="HTH_ICLR"/>
    <property type="match status" value="1"/>
</dbReference>
<dbReference type="Pfam" id="PF09339">
    <property type="entry name" value="HTH_IclR"/>
    <property type="match status" value="1"/>
</dbReference>
<dbReference type="Gene3D" id="3.30.450.40">
    <property type="match status" value="1"/>
</dbReference>
<gene>
    <name evidence="6" type="ORF">M6B22_03535</name>
</gene>
<dbReference type="PANTHER" id="PTHR30136:SF39">
    <property type="entry name" value="TRANSCRIPTIONAL REGULATORY PROTEIN"/>
    <property type="match status" value="1"/>
</dbReference>
<dbReference type="SUPFAM" id="SSF55781">
    <property type="entry name" value="GAF domain-like"/>
    <property type="match status" value="1"/>
</dbReference>
<dbReference type="Gene3D" id="1.10.10.10">
    <property type="entry name" value="Winged helix-like DNA-binding domain superfamily/Winged helix DNA-binding domain"/>
    <property type="match status" value="1"/>
</dbReference>
<dbReference type="InterPro" id="IPR005471">
    <property type="entry name" value="Tscrpt_reg_IclR_N"/>
</dbReference>
<dbReference type="InterPro" id="IPR029016">
    <property type="entry name" value="GAF-like_dom_sf"/>
</dbReference>
<sequence length="240" mass="24582">MGQPSSTGQSSGIGVVDKSVAILGTVAQAPRTLAELVDATGLPRATAHRLAVALEVHRLIARDAEGRFVVGPRVGELATSLPDPLVAAAGPILAWIRDECGESSQLFRRDGNERVCIAAAERATGLRTTVPVGSRLPLSAGSGAQVLCAWAEPSSLGHVLEGAEFTARSLADVRRRGWAQSIGQREAGVASVSAPVLDAGGVLLGALSLSGPIERLGRNPGQRFAPVLVTGARRLAAALG</sequence>
<keyword evidence="2" id="KW-0238">DNA-binding</keyword>
<protein>
    <submittedName>
        <fullName evidence="6">IclR family transcriptional regulator</fullName>
    </submittedName>
</protein>